<protein>
    <submittedName>
        <fullName evidence="9">2,5-didehydrogluconate reductase</fullName>
    </submittedName>
</protein>
<dbReference type="Proteomes" id="UP000221168">
    <property type="component" value="Unassembled WGS sequence"/>
</dbReference>
<dbReference type="AlphaFoldDB" id="A0A2G1QHX0"/>
<feature type="site" description="Lowers pKa of active site Tyr" evidence="7">
    <location>
        <position position="72"/>
    </location>
</feature>
<accession>A0A2G1QHX0</accession>
<dbReference type="PANTHER" id="PTHR43827:SF3">
    <property type="entry name" value="NADP-DEPENDENT OXIDOREDUCTASE DOMAIN-CONTAINING PROTEIN"/>
    <property type="match status" value="1"/>
</dbReference>
<comment type="caution">
    <text evidence="9">The sequence shown here is derived from an EMBL/GenBank/DDBJ whole genome shotgun (WGS) entry which is preliminary data.</text>
</comment>
<comment type="similarity">
    <text evidence="1">Belongs to the aldo/keto reductase family.</text>
</comment>
<evidence type="ECO:0000256" key="5">
    <source>
        <dbReference type="PIRSR" id="PIRSR000097-1"/>
    </source>
</evidence>
<dbReference type="InterPro" id="IPR023210">
    <property type="entry name" value="NADP_OxRdtase_dom"/>
</dbReference>
<sequence>MHRVEANGASIPAIGMGTWTLEGDHCAEMVAEALRVGYRHIDTAAKYGNEAAVGAGLRASGMARDDYFLTTKVWFTDIADGDLQRSAEASLERLGVDAVDLLLIHWPNPAIPLADSIRALNAVKAAGMARHIGVSNFPTALLAEALHLSGEPLVCNQVEYHPYLDQDKMLAMVRTNGMALTSYCPLYRGGALFDEPAVRDAASSHGRTPGQIVLRWHVQQDSVIAIPRTSKPERLSENLSVFDFALTDGEMAAISALRKRHERICDFDFSPVWDAA</sequence>
<feature type="domain" description="NADP-dependent oxidoreductase" evidence="8">
    <location>
        <begin position="14"/>
        <end position="257"/>
    </location>
</feature>
<dbReference type="RefSeq" id="WP_099308389.1">
    <property type="nucleotide sequence ID" value="NZ_PDVP01000019.1"/>
</dbReference>
<dbReference type="CDD" id="cd19140">
    <property type="entry name" value="AKR_AKR3F3"/>
    <property type="match status" value="1"/>
</dbReference>
<dbReference type="PROSITE" id="PS00798">
    <property type="entry name" value="ALDOKETO_REDUCTASE_1"/>
    <property type="match status" value="1"/>
</dbReference>
<keyword evidence="10" id="KW-1185">Reference proteome</keyword>
<evidence type="ECO:0000256" key="6">
    <source>
        <dbReference type="PIRSR" id="PIRSR000097-2"/>
    </source>
</evidence>
<dbReference type="PIRSF" id="PIRSF000097">
    <property type="entry name" value="AKR"/>
    <property type="match status" value="1"/>
</dbReference>
<dbReference type="PANTHER" id="PTHR43827">
    <property type="entry name" value="2,5-DIKETO-D-GLUCONIC ACID REDUCTASE"/>
    <property type="match status" value="1"/>
</dbReference>
<comment type="catalytic activity">
    <reaction evidence="4">
        <text>hydroxyacetone + NADP(+) = methylglyoxal + NADPH + H(+)</text>
        <dbReference type="Rhea" id="RHEA:27986"/>
        <dbReference type="ChEBI" id="CHEBI:15378"/>
        <dbReference type="ChEBI" id="CHEBI:17158"/>
        <dbReference type="ChEBI" id="CHEBI:27957"/>
        <dbReference type="ChEBI" id="CHEBI:57783"/>
        <dbReference type="ChEBI" id="CHEBI:58349"/>
    </reaction>
</comment>
<evidence type="ECO:0000313" key="10">
    <source>
        <dbReference type="Proteomes" id="UP000221168"/>
    </source>
</evidence>
<evidence type="ECO:0000259" key="8">
    <source>
        <dbReference type="Pfam" id="PF00248"/>
    </source>
</evidence>
<dbReference type="InterPro" id="IPR018170">
    <property type="entry name" value="Aldo/ket_reductase_CS"/>
</dbReference>
<dbReference type="Pfam" id="PF00248">
    <property type="entry name" value="Aldo_ket_red"/>
    <property type="match status" value="1"/>
</dbReference>
<evidence type="ECO:0000313" key="9">
    <source>
        <dbReference type="EMBL" id="PHP65051.1"/>
    </source>
</evidence>
<dbReference type="Gene3D" id="3.20.20.100">
    <property type="entry name" value="NADP-dependent oxidoreductase domain"/>
    <property type="match status" value="1"/>
</dbReference>
<feature type="active site" description="Proton donor" evidence="5">
    <location>
        <position position="47"/>
    </location>
</feature>
<dbReference type="FunFam" id="3.20.20.100:FF:000002">
    <property type="entry name" value="2,5-diketo-D-gluconic acid reductase A"/>
    <property type="match status" value="1"/>
</dbReference>
<name>A0A2G1QHX0_9HYPH</name>
<evidence type="ECO:0000256" key="7">
    <source>
        <dbReference type="PIRSR" id="PIRSR000097-3"/>
    </source>
</evidence>
<gene>
    <name evidence="9" type="ORF">CSC94_21215</name>
</gene>
<dbReference type="InterPro" id="IPR036812">
    <property type="entry name" value="NAD(P)_OxRdtase_dom_sf"/>
</dbReference>
<reference evidence="9 10" key="1">
    <citation type="submission" date="2017-10" db="EMBL/GenBank/DDBJ databases">
        <title>Sedimentibacterium mangrovi gen. nov., sp. nov., a novel member of family Phyllobacteriacea isolated from mangrove sediment.</title>
        <authorList>
            <person name="Liao H."/>
            <person name="Tian Y."/>
        </authorList>
    </citation>
    <scope>NUCLEOTIDE SEQUENCE [LARGE SCALE GENOMIC DNA]</scope>
    <source>
        <strain evidence="9 10">X9-2-2</strain>
    </source>
</reference>
<dbReference type="EMBL" id="PDVP01000019">
    <property type="protein sequence ID" value="PHP65051.1"/>
    <property type="molecule type" value="Genomic_DNA"/>
</dbReference>
<evidence type="ECO:0000256" key="4">
    <source>
        <dbReference type="ARBA" id="ARBA00049445"/>
    </source>
</evidence>
<keyword evidence="2" id="KW-0521">NADP</keyword>
<evidence type="ECO:0000256" key="2">
    <source>
        <dbReference type="ARBA" id="ARBA00022857"/>
    </source>
</evidence>
<proteinExistence type="inferred from homology"/>
<dbReference type="GO" id="GO:0051596">
    <property type="term" value="P:methylglyoxal catabolic process"/>
    <property type="evidence" value="ECO:0007669"/>
    <property type="project" value="TreeGrafter"/>
</dbReference>
<dbReference type="OrthoDB" id="9804790at2"/>
<organism evidence="9 10">
    <name type="scientific">Zhengella mangrovi</name>
    <dbReference type="NCBI Taxonomy" id="1982044"/>
    <lineage>
        <taxon>Bacteria</taxon>
        <taxon>Pseudomonadati</taxon>
        <taxon>Pseudomonadota</taxon>
        <taxon>Alphaproteobacteria</taxon>
        <taxon>Hyphomicrobiales</taxon>
        <taxon>Notoacmeibacteraceae</taxon>
        <taxon>Zhengella</taxon>
    </lineage>
</organism>
<dbReference type="SUPFAM" id="SSF51430">
    <property type="entry name" value="NAD(P)-linked oxidoreductase"/>
    <property type="match status" value="1"/>
</dbReference>
<dbReference type="PROSITE" id="PS00062">
    <property type="entry name" value="ALDOKETO_REDUCTASE_2"/>
    <property type="match status" value="1"/>
</dbReference>
<keyword evidence="3" id="KW-0560">Oxidoreductase</keyword>
<evidence type="ECO:0000256" key="1">
    <source>
        <dbReference type="ARBA" id="ARBA00007905"/>
    </source>
</evidence>
<feature type="binding site" evidence="6">
    <location>
        <position position="105"/>
    </location>
    <ligand>
        <name>substrate</name>
    </ligand>
</feature>
<evidence type="ECO:0000256" key="3">
    <source>
        <dbReference type="ARBA" id="ARBA00023002"/>
    </source>
</evidence>
<dbReference type="PROSITE" id="PS00063">
    <property type="entry name" value="ALDOKETO_REDUCTASE_3"/>
    <property type="match status" value="1"/>
</dbReference>
<dbReference type="GO" id="GO:1990002">
    <property type="term" value="F:methylglyoxal reductase (NADPH) (acetol producing) activity"/>
    <property type="evidence" value="ECO:0007669"/>
    <property type="project" value="TreeGrafter"/>
</dbReference>
<dbReference type="PRINTS" id="PR00069">
    <property type="entry name" value="ALDKETRDTASE"/>
</dbReference>
<dbReference type="InterPro" id="IPR020471">
    <property type="entry name" value="AKR"/>
</dbReference>